<gene>
    <name evidence="2" type="ORF">UFOPK3720_00943</name>
</gene>
<dbReference type="AlphaFoldDB" id="A0A6J7IX89"/>
<proteinExistence type="predicted"/>
<organism evidence="2">
    <name type="scientific">freshwater metagenome</name>
    <dbReference type="NCBI Taxonomy" id="449393"/>
    <lineage>
        <taxon>unclassified sequences</taxon>
        <taxon>metagenomes</taxon>
        <taxon>ecological metagenomes</taxon>
    </lineage>
</organism>
<protein>
    <submittedName>
        <fullName evidence="2">Unannotated protein</fullName>
    </submittedName>
</protein>
<evidence type="ECO:0000313" key="2">
    <source>
        <dbReference type="EMBL" id="CAB4935301.1"/>
    </source>
</evidence>
<evidence type="ECO:0000256" key="1">
    <source>
        <dbReference type="SAM" id="Phobius"/>
    </source>
</evidence>
<name>A0A6J7IX89_9ZZZZ</name>
<keyword evidence="1" id="KW-0472">Membrane</keyword>
<feature type="transmembrane region" description="Helical" evidence="1">
    <location>
        <begin position="21"/>
        <end position="42"/>
    </location>
</feature>
<accession>A0A6J7IX89</accession>
<sequence>MTRMASARAQIRRSASSDRGSAVTEFLVIGVLILMPLAYIVMSVMRVQAAAFASSQAAREAGRAFVSADSVPLGHQRADVAARLAFLDQGFELPGSALSVTCGGGDCLAPGAVVSIDLNWAVDLPWIPSSLAGGRALSVPIHAMHEVPVDVFRVSS</sequence>
<reference evidence="2" key="1">
    <citation type="submission" date="2020-05" db="EMBL/GenBank/DDBJ databases">
        <authorList>
            <person name="Chiriac C."/>
            <person name="Salcher M."/>
            <person name="Ghai R."/>
            <person name="Kavagutti S V."/>
        </authorList>
    </citation>
    <scope>NUCLEOTIDE SEQUENCE</scope>
</reference>
<dbReference type="EMBL" id="CAFBNB010000169">
    <property type="protein sequence ID" value="CAB4935301.1"/>
    <property type="molecule type" value="Genomic_DNA"/>
</dbReference>
<keyword evidence="1" id="KW-0812">Transmembrane</keyword>
<keyword evidence="1" id="KW-1133">Transmembrane helix</keyword>